<evidence type="ECO:0000256" key="1">
    <source>
        <dbReference type="SAM" id="Phobius"/>
    </source>
</evidence>
<name>A0A078KXC5_9GAMM</name>
<evidence type="ECO:0000313" key="2">
    <source>
        <dbReference type="EMBL" id="CDZ76409.1"/>
    </source>
</evidence>
<evidence type="ECO:0000313" key="3">
    <source>
        <dbReference type="Proteomes" id="UP000044071"/>
    </source>
</evidence>
<feature type="transmembrane region" description="Helical" evidence="1">
    <location>
        <begin position="75"/>
        <end position="96"/>
    </location>
</feature>
<sequence length="105" mass="12344">MIFRNREFDARSIKRDLCSNEKKPLSEEDVTTLKELLFPGLPHLQLSHLGGGNNSNWKILDEHNGHEYMLRCAQLYLSLYLLILLFVKVTHILLILELFQFQNTF</sequence>
<keyword evidence="1" id="KW-1133">Transmembrane helix</keyword>
<gene>
    <name evidence="2" type="ORF">BN59_00678</name>
</gene>
<proteinExistence type="predicted"/>
<keyword evidence="1" id="KW-0472">Membrane</keyword>
<organism evidence="2 3">
    <name type="scientific">Legionella massiliensis</name>
    <dbReference type="NCBI Taxonomy" id="1034943"/>
    <lineage>
        <taxon>Bacteria</taxon>
        <taxon>Pseudomonadati</taxon>
        <taxon>Pseudomonadota</taxon>
        <taxon>Gammaproteobacteria</taxon>
        <taxon>Legionellales</taxon>
        <taxon>Legionellaceae</taxon>
        <taxon>Legionella</taxon>
    </lineage>
</organism>
<dbReference type="Proteomes" id="UP000044071">
    <property type="component" value="Unassembled WGS sequence"/>
</dbReference>
<keyword evidence="3" id="KW-1185">Reference proteome</keyword>
<protein>
    <submittedName>
        <fullName evidence="2">Uncharacterized protein</fullName>
    </submittedName>
</protein>
<dbReference type="OrthoDB" id="5648427at2"/>
<keyword evidence="1" id="KW-0812">Transmembrane</keyword>
<dbReference type="AlphaFoldDB" id="A0A078KXC5"/>
<accession>A0A078KXC5</accession>
<reference evidence="2 3" key="1">
    <citation type="submission" date="2014-06" db="EMBL/GenBank/DDBJ databases">
        <authorList>
            <person name="Urmite Genomes Urmite Genomes"/>
        </authorList>
    </citation>
    <scope>NUCLEOTIDE SEQUENCE [LARGE SCALE GENOMIC DNA]</scope>
</reference>
<dbReference type="EMBL" id="CCSB01000001">
    <property type="protein sequence ID" value="CDZ76409.1"/>
    <property type="molecule type" value="Genomic_DNA"/>
</dbReference>